<reference evidence="1" key="1">
    <citation type="submission" date="2018-01" db="EMBL/GenBank/DDBJ databases">
        <authorList>
            <person name="Chaillou S."/>
        </authorList>
    </citation>
    <scope>NUCLEOTIDE SEQUENCE [LARGE SCALE GENOMIC DNA]</scope>
    <source>
        <strain evidence="1">MFPC41A2801</strain>
    </source>
</reference>
<dbReference type="EMBL" id="OGVC01000014">
    <property type="protein sequence ID" value="SPC37978.1"/>
    <property type="molecule type" value="Genomic_DNA"/>
</dbReference>
<proteinExistence type="predicted"/>
<sequence>MSNQPEKMKIDPEKFAYSVINNFQSTSDDNQRIAKDHLTLFLQSYYLITQFNELESNQFSYFKDTDMNKLFTSLSKISEHQ</sequence>
<dbReference type="AlphaFoldDB" id="A0A2N9DUV8"/>
<protein>
    <submittedName>
        <fullName evidence="1">Uncharacterized protein</fullName>
    </submittedName>
</protein>
<comment type="caution">
    <text evidence="1">The sequence shown here is derived from an EMBL/GenBank/DDBJ whole genome shotgun (WGS) entry which is preliminary data.</text>
</comment>
<evidence type="ECO:0000313" key="2">
    <source>
        <dbReference type="Proteomes" id="UP000238739"/>
    </source>
</evidence>
<name>A0A2N9DUV8_9LACO</name>
<dbReference type="RefSeq" id="WP_106483128.1">
    <property type="nucleotide sequence ID" value="NZ_LT984417.1"/>
</dbReference>
<organism evidence="1 2">
    <name type="scientific">Latilactobacillus fuchuensis</name>
    <dbReference type="NCBI Taxonomy" id="164393"/>
    <lineage>
        <taxon>Bacteria</taxon>
        <taxon>Bacillati</taxon>
        <taxon>Bacillota</taxon>
        <taxon>Bacilli</taxon>
        <taxon>Lactobacillales</taxon>
        <taxon>Lactobacillaceae</taxon>
        <taxon>Latilactobacillus</taxon>
    </lineage>
</organism>
<gene>
    <name evidence="1" type="ORF">LFUMFP_210079</name>
</gene>
<evidence type="ECO:0000313" key="1">
    <source>
        <dbReference type="EMBL" id="SPC37978.1"/>
    </source>
</evidence>
<accession>A0A2N9DUV8</accession>
<keyword evidence="2" id="KW-1185">Reference proteome</keyword>
<dbReference type="Proteomes" id="UP000238739">
    <property type="component" value="Unassembled WGS sequence"/>
</dbReference>